<evidence type="ECO:0000313" key="4">
    <source>
        <dbReference type="Proteomes" id="UP001163828"/>
    </source>
</evidence>
<feature type="non-terminal residue" evidence="3">
    <location>
        <position position="1"/>
    </location>
</feature>
<dbReference type="CDD" id="cd00024">
    <property type="entry name" value="CD_CSD"/>
    <property type="match status" value="1"/>
</dbReference>
<protein>
    <recommendedName>
        <fullName evidence="2">Chromo domain-containing protein</fullName>
    </recommendedName>
</protein>
<organism evidence="3 4">
    <name type="scientific">Lentinula boryana</name>
    <dbReference type="NCBI Taxonomy" id="40481"/>
    <lineage>
        <taxon>Eukaryota</taxon>
        <taxon>Fungi</taxon>
        <taxon>Dikarya</taxon>
        <taxon>Basidiomycota</taxon>
        <taxon>Agaricomycotina</taxon>
        <taxon>Agaricomycetes</taxon>
        <taxon>Agaricomycetidae</taxon>
        <taxon>Agaricales</taxon>
        <taxon>Marasmiineae</taxon>
        <taxon>Omphalotaceae</taxon>
        <taxon>Lentinula</taxon>
    </lineage>
</organism>
<feature type="compositionally biased region" description="Polar residues" evidence="1">
    <location>
        <begin position="75"/>
        <end position="88"/>
    </location>
</feature>
<dbReference type="Proteomes" id="UP001163828">
    <property type="component" value="Unassembled WGS sequence"/>
</dbReference>
<dbReference type="PROSITE" id="PS50013">
    <property type="entry name" value="CHROMO_2"/>
    <property type="match status" value="1"/>
</dbReference>
<feature type="domain" description="Chromo" evidence="2">
    <location>
        <begin position="1"/>
        <end position="60"/>
    </location>
</feature>
<dbReference type="Gene3D" id="2.40.50.40">
    <property type="match status" value="1"/>
</dbReference>
<accession>A0ABQ8QCY6</accession>
<name>A0ABQ8QCY6_9AGAR</name>
<evidence type="ECO:0000259" key="2">
    <source>
        <dbReference type="PROSITE" id="PS50013"/>
    </source>
</evidence>
<keyword evidence="4" id="KW-1185">Reference proteome</keyword>
<dbReference type="InterPro" id="IPR023780">
    <property type="entry name" value="Chromo_domain"/>
</dbReference>
<dbReference type="EMBL" id="MU790619">
    <property type="protein sequence ID" value="KAJ3996294.1"/>
    <property type="molecule type" value="Genomic_DNA"/>
</dbReference>
<dbReference type="Pfam" id="PF00385">
    <property type="entry name" value="Chromo"/>
    <property type="match status" value="1"/>
</dbReference>
<dbReference type="InterPro" id="IPR016197">
    <property type="entry name" value="Chromo-like_dom_sf"/>
</dbReference>
<dbReference type="SUPFAM" id="SSF54160">
    <property type="entry name" value="Chromo domain-like"/>
    <property type="match status" value="1"/>
</dbReference>
<proteinExistence type="predicted"/>
<reference evidence="3" key="1">
    <citation type="submission" date="2022-08" db="EMBL/GenBank/DDBJ databases">
        <authorList>
            <consortium name="DOE Joint Genome Institute"/>
            <person name="Min B."/>
            <person name="Riley R."/>
            <person name="Sierra-Patev S."/>
            <person name="Naranjo-Ortiz M."/>
            <person name="Looney B."/>
            <person name="Konkel Z."/>
            <person name="Slot J.C."/>
            <person name="Sakamoto Y."/>
            <person name="Steenwyk J.L."/>
            <person name="Rokas A."/>
            <person name="Carro J."/>
            <person name="Camarero S."/>
            <person name="Ferreira P."/>
            <person name="Molpeceres G."/>
            <person name="Ruiz-Duenas F.J."/>
            <person name="Serrano A."/>
            <person name="Henrissat B."/>
            <person name="Drula E."/>
            <person name="Hughes K.W."/>
            <person name="Mata J.L."/>
            <person name="Ishikawa N.K."/>
            <person name="Vargas-Isla R."/>
            <person name="Ushijima S."/>
            <person name="Smith C.A."/>
            <person name="Ahrendt S."/>
            <person name="Andreopoulos W."/>
            <person name="He G."/>
            <person name="Labutti K."/>
            <person name="Lipzen A."/>
            <person name="Ng V."/>
            <person name="Sandor L."/>
            <person name="Barry K."/>
            <person name="Martinez A.T."/>
            <person name="Xiao Y."/>
            <person name="Gibbons J.G."/>
            <person name="Terashima K."/>
            <person name="Hibbett D.S."/>
            <person name="Grigoriev I.V."/>
        </authorList>
    </citation>
    <scope>NUCLEOTIDE SEQUENCE</scope>
    <source>
        <strain evidence="3">TFB10827</strain>
    </source>
</reference>
<feature type="compositionally biased region" description="Polar residues" evidence="1">
    <location>
        <begin position="125"/>
        <end position="143"/>
    </location>
</feature>
<feature type="region of interest" description="Disordered" evidence="1">
    <location>
        <begin position="56"/>
        <end position="143"/>
    </location>
</feature>
<comment type="caution">
    <text evidence="3">The sequence shown here is derived from an EMBL/GenBank/DDBJ whole genome shotgun (WGS) entry which is preliminary data.</text>
</comment>
<evidence type="ECO:0000313" key="3">
    <source>
        <dbReference type="EMBL" id="KAJ3996294.1"/>
    </source>
</evidence>
<evidence type="ECO:0000256" key="1">
    <source>
        <dbReference type="SAM" id="MobiDB-lite"/>
    </source>
</evidence>
<dbReference type="InterPro" id="IPR000953">
    <property type="entry name" value="Chromo/chromo_shadow_dom"/>
</dbReference>
<sequence length="143" mass="15938">TVKAILDSKKVGQRYEYLVAWKDLPDTENSWIPLTDIPDSQNNLIDKFHRRHLHSPCPPASLISKSKPFIDSSPAIDSTSFSNSSTIVPVSLEPHTRPAPPLASRRPQSPKPVTENLRSDYYPAPQTTTRSGRTSKPPSRLNP</sequence>
<dbReference type="SMART" id="SM00298">
    <property type="entry name" value="CHROMO"/>
    <property type="match status" value="1"/>
</dbReference>
<gene>
    <name evidence="3" type="ORF">F5050DRAFT_1571807</name>
</gene>